<dbReference type="GO" id="GO:0022857">
    <property type="term" value="F:transmembrane transporter activity"/>
    <property type="evidence" value="ECO:0007669"/>
    <property type="project" value="InterPro"/>
</dbReference>
<feature type="transmembrane region" description="Helical" evidence="6">
    <location>
        <begin position="314"/>
        <end position="334"/>
    </location>
</feature>
<evidence type="ECO:0000256" key="6">
    <source>
        <dbReference type="SAM" id="Phobius"/>
    </source>
</evidence>
<keyword evidence="4 6" id="KW-1133">Transmembrane helix</keyword>
<feature type="transmembrane region" description="Helical" evidence="6">
    <location>
        <begin position="79"/>
        <end position="98"/>
    </location>
</feature>
<dbReference type="AlphaFoldDB" id="B9EC62"/>
<keyword evidence="5 6" id="KW-0472">Membrane</keyword>
<feature type="transmembrane region" description="Helical" evidence="6">
    <location>
        <begin position="381"/>
        <end position="406"/>
    </location>
</feature>
<dbReference type="SUPFAM" id="SSF103473">
    <property type="entry name" value="MFS general substrate transporter"/>
    <property type="match status" value="1"/>
</dbReference>
<feature type="transmembrane region" description="Helical" evidence="6">
    <location>
        <begin position="226"/>
        <end position="252"/>
    </location>
</feature>
<feature type="transmembrane region" description="Helical" evidence="6">
    <location>
        <begin position="15"/>
        <end position="40"/>
    </location>
</feature>
<comment type="subcellular location">
    <subcellularLocation>
        <location evidence="1">Cell membrane</location>
        <topology evidence="1">Multi-pass membrane protein</topology>
    </subcellularLocation>
</comment>
<feature type="transmembrane region" description="Helical" evidence="6">
    <location>
        <begin position="46"/>
        <end position="67"/>
    </location>
</feature>
<dbReference type="EMBL" id="AP009485">
    <property type="protein sequence ID" value="BAH18670.1"/>
    <property type="molecule type" value="Genomic_DNA"/>
</dbReference>
<protein>
    <recommendedName>
        <fullName evidence="9">MFS transporter</fullName>
    </recommendedName>
</protein>
<evidence type="ECO:0000256" key="2">
    <source>
        <dbReference type="ARBA" id="ARBA00022475"/>
    </source>
</evidence>
<feature type="transmembrane region" description="Helical" evidence="6">
    <location>
        <begin position="104"/>
        <end position="127"/>
    </location>
</feature>
<dbReference type="Gene3D" id="1.20.1250.20">
    <property type="entry name" value="MFS general substrate transporter like domains"/>
    <property type="match status" value="1"/>
</dbReference>
<feature type="transmembrane region" description="Helical" evidence="6">
    <location>
        <begin position="290"/>
        <end position="308"/>
    </location>
</feature>
<evidence type="ECO:0000313" key="8">
    <source>
        <dbReference type="Proteomes" id="UP000001383"/>
    </source>
</evidence>
<dbReference type="Pfam" id="PF07690">
    <property type="entry name" value="MFS_1"/>
    <property type="match status" value="1"/>
</dbReference>
<dbReference type="InterPro" id="IPR036259">
    <property type="entry name" value="MFS_trans_sf"/>
</dbReference>
<dbReference type="KEGG" id="mcl:MCCL_plsA0006"/>
<dbReference type="RefSeq" id="WP_012655836.1">
    <property type="nucleotide sequence ID" value="NC_011995.1"/>
</dbReference>
<dbReference type="InterPro" id="IPR011701">
    <property type="entry name" value="MFS"/>
</dbReference>
<accession>B9EC62</accession>
<keyword evidence="3 6" id="KW-0812">Transmembrane</keyword>
<keyword evidence="2" id="KW-1003">Cell membrane</keyword>
<evidence type="ECO:0000313" key="7">
    <source>
        <dbReference type="EMBL" id="BAH18670.1"/>
    </source>
</evidence>
<dbReference type="PANTHER" id="PTHR23513:SF6">
    <property type="entry name" value="MAJOR FACILITATOR SUPERFAMILY ASSOCIATED DOMAIN-CONTAINING PROTEIN"/>
    <property type="match status" value="1"/>
</dbReference>
<name>B9EC62_MACCJ</name>
<feature type="transmembrane region" description="Helical" evidence="6">
    <location>
        <begin position="258"/>
        <end position="278"/>
    </location>
</feature>
<geneLocation type="plasmid" evidence="7 8">
    <name>pMCCL1</name>
</geneLocation>
<keyword evidence="7" id="KW-0614">Plasmid</keyword>
<evidence type="ECO:0000256" key="1">
    <source>
        <dbReference type="ARBA" id="ARBA00004651"/>
    </source>
</evidence>
<dbReference type="HOGENOM" id="CLU_034180_16_4_9"/>
<dbReference type="eggNOG" id="COG2814">
    <property type="taxonomic scope" value="Bacteria"/>
</dbReference>
<dbReference type="PANTHER" id="PTHR23513">
    <property type="entry name" value="INTEGRAL MEMBRANE EFFLUX PROTEIN-RELATED"/>
    <property type="match status" value="1"/>
</dbReference>
<dbReference type="CDD" id="cd06173">
    <property type="entry name" value="MFS_MefA_like"/>
    <property type="match status" value="1"/>
</dbReference>
<gene>
    <name evidence="7" type="ordered locus">MCCL_plsA0006</name>
</gene>
<dbReference type="GO" id="GO:0005886">
    <property type="term" value="C:plasma membrane"/>
    <property type="evidence" value="ECO:0007669"/>
    <property type="project" value="UniProtKB-SubCell"/>
</dbReference>
<feature type="transmembrane region" description="Helical" evidence="6">
    <location>
        <begin position="148"/>
        <end position="166"/>
    </location>
</feature>
<dbReference type="Proteomes" id="UP000001383">
    <property type="component" value="Plasmid pMCCL1"/>
</dbReference>
<feature type="transmembrane region" description="Helical" evidence="6">
    <location>
        <begin position="354"/>
        <end position="375"/>
    </location>
</feature>
<proteinExistence type="predicted"/>
<evidence type="ECO:0000256" key="3">
    <source>
        <dbReference type="ARBA" id="ARBA00022692"/>
    </source>
</evidence>
<sequence length="420" mass="47340">MDEINIIKKSYIQMWLRIIATFISEFGSKTFSFGLSFYVYKETQSTISFGLTLIAIPFATVILAPIIGKIIDTYKHKHIIIISQIFSVIFVTFFLLLNNKIENILIPSLVLIIFLSIFDEFVLLTLFASNSSTIHSNHLQKLRGYQQIVSNISMIVAPVLGAILVASLSFNIFIIIEVLSEVLTLIINVFINFNLISKKDISSENSDLSMKHALSFVKEQKYLKSLILLSAIVNLSDTIYKIGLPIIVLSIFKLNNTYFGYMESSIIIGSMIGGYIMAKRKKNTQPLKSLVPLCILTSFLMIIIPLAPFINNIFIGYLLIAFTVLVIHLLESLFNIPLQVWYVEEVPEYIQGRVFAIMNALMMGSLPLGILSFGALYEVNFYSLIVLNLIAFLIAITLRISVLLYVKLILKIDLADAKVF</sequence>
<evidence type="ECO:0000256" key="5">
    <source>
        <dbReference type="ARBA" id="ARBA00023136"/>
    </source>
</evidence>
<reference evidence="7 8" key="1">
    <citation type="journal article" date="2009" name="J. Bacteriol.">
        <title>Complete genome sequence of Macrococcus caseolyticus strain JCSCS5402, reflecting the ancestral genome of the human-pathogenic staphylococci.</title>
        <authorList>
            <person name="Baba T."/>
            <person name="Kuwahara-Arai K."/>
            <person name="Uchiyama I."/>
            <person name="Takeuchi F."/>
            <person name="Ito T."/>
            <person name="Hiramatsu K."/>
        </authorList>
    </citation>
    <scope>NUCLEOTIDE SEQUENCE [LARGE SCALE GENOMIC DNA]</scope>
    <source>
        <strain evidence="7 8">JCSC5402</strain>
        <plasmid evidence="7 8">pMCCL1</plasmid>
    </source>
</reference>
<evidence type="ECO:0000256" key="4">
    <source>
        <dbReference type="ARBA" id="ARBA00022989"/>
    </source>
</evidence>
<feature type="transmembrane region" description="Helical" evidence="6">
    <location>
        <begin position="172"/>
        <end position="193"/>
    </location>
</feature>
<evidence type="ECO:0008006" key="9">
    <source>
        <dbReference type="Google" id="ProtNLM"/>
    </source>
</evidence>
<organism evidence="7 8">
    <name type="scientific">Macrococcus caseolyticus (strain JCSC5402)</name>
    <name type="common">Macrococcoides caseolyticum</name>
    <dbReference type="NCBI Taxonomy" id="458233"/>
    <lineage>
        <taxon>Bacteria</taxon>
        <taxon>Bacillati</taxon>
        <taxon>Bacillota</taxon>
        <taxon>Bacilli</taxon>
        <taxon>Bacillales</taxon>
        <taxon>Staphylococcaceae</taxon>
        <taxon>Macrococcoides</taxon>
    </lineage>
</organism>
<dbReference type="OrthoDB" id="9775268at2"/>